<accession>A0AA86VIJ3</accession>
<sequence>GVRKKVQAIQAYNVTHHLLSCGGYRKFEQTMMMEKEKAQTASLSDASSLDSPSLPSCHKKWKQV</sequence>
<evidence type="ECO:0000313" key="2">
    <source>
        <dbReference type="EMBL" id="CAJ1957539.1"/>
    </source>
</evidence>
<dbReference type="AlphaFoldDB" id="A0AA86VIJ3"/>
<gene>
    <name evidence="2" type="ORF">AYBTSS11_LOCUS17256</name>
</gene>
<organism evidence="2 3">
    <name type="scientific">Sphenostylis stenocarpa</name>
    <dbReference type="NCBI Taxonomy" id="92480"/>
    <lineage>
        <taxon>Eukaryota</taxon>
        <taxon>Viridiplantae</taxon>
        <taxon>Streptophyta</taxon>
        <taxon>Embryophyta</taxon>
        <taxon>Tracheophyta</taxon>
        <taxon>Spermatophyta</taxon>
        <taxon>Magnoliopsida</taxon>
        <taxon>eudicotyledons</taxon>
        <taxon>Gunneridae</taxon>
        <taxon>Pentapetalae</taxon>
        <taxon>rosids</taxon>
        <taxon>fabids</taxon>
        <taxon>Fabales</taxon>
        <taxon>Fabaceae</taxon>
        <taxon>Papilionoideae</taxon>
        <taxon>50 kb inversion clade</taxon>
        <taxon>NPAAA clade</taxon>
        <taxon>indigoferoid/millettioid clade</taxon>
        <taxon>Phaseoleae</taxon>
        <taxon>Sphenostylis</taxon>
    </lineage>
</organism>
<feature type="non-terminal residue" evidence="2">
    <location>
        <position position="1"/>
    </location>
</feature>
<feature type="region of interest" description="Disordered" evidence="1">
    <location>
        <begin position="38"/>
        <end position="64"/>
    </location>
</feature>
<evidence type="ECO:0000313" key="3">
    <source>
        <dbReference type="Proteomes" id="UP001189624"/>
    </source>
</evidence>
<dbReference type="EMBL" id="OY731402">
    <property type="protein sequence ID" value="CAJ1957539.1"/>
    <property type="molecule type" value="Genomic_DNA"/>
</dbReference>
<dbReference type="Proteomes" id="UP001189624">
    <property type="component" value="Chromosome 5"/>
</dbReference>
<keyword evidence="3" id="KW-1185">Reference proteome</keyword>
<reference evidence="2" key="1">
    <citation type="submission" date="2023-10" db="EMBL/GenBank/DDBJ databases">
        <authorList>
            <person name="Domelevo Entfellner J.-B."/>
        </authorList>
    </citation>
    <scope>NUCLEOTIDE SEQUENCE</scope>
</reference>
<protein>
    <submittedName>
        <fullName evidence="2">Uncharacterized protein</fullName>
    </submittedName>
</protein>
<name>A0AA86VIJ3_9FABA</name>
<proteinExistence type="predicted"/>
<feature type="compositionally biased region" description="Low complexity" evidence="1">
    <location>
        <begin position="41"/>
        <end position="56"/>
    </location>
</feature>
<dbReference type="Gramene" id="rna-AYBTSS11_LOCUS17256">
    <property type="protein sequence ID" value="CAJ1957539.1"/>
    <property type="gene ID" value="gene-AYBTSS11_LOCUS17256"/>
</dbReference>
<evidence type="ECO:0000256" key="1">
    <source>
        <dbReference type="SAM" id="MobiDB-lite"/>
    </source>
</evidence>